<dbReference type="STRING" id="498761.HM1_2804"/>
<dbReference type="SUPFAM" id="SSF51445">
    <property type="entry name" value="(Trans)glycosidases"/>
    <property type="match status" value="1"/>
</dbReference>
<evidence type="ECO:0000313" key="2">
    <source>
        <dbReference type="Proteomes" id="UP000008550"/>
    </source>
</evidence>
<dbReference type="CAZy" id="GH113">
    <property type="family name" value="Glycoside Hydrolase Family 113"/>
</dbReference>
<dbReference type="CDD" id="cd19608">
    <property type="entry name" value="GH113_mannanase-like"/>
    <property type="match status" value="1"/>
</dbReference>
<protein>
    <recommendedName>
        <fullName evidence="3">Glycoside hydrolase family 5 domain-containing protein</fullName>
    </recommendedName>
</protein>
<dbReference type="Gene3D" id="3.20.20.80">
    <property type="entry name" value="Glycosidases"/>
    <property type="match status" value="1"/>
</dbReference>
<dbReference type="HOGENOM" id="CLU_064901_0_0_9"/>
<dbReference type="KEGG" id="hmo:HM1_2804"/>
<accession>B0TCE5</accession>
<dbReference type="InterPro" id="IPR055151">
    <property type="entry name" value="GH113"/>
</dbReference>
<reference evidence="1 2" key="1">
    <citation type="journal article" date="2008" name="J. Bacteriol.">
        <title>The genome of Heliobacterium modesticaldum, a phototrophic representative of the Firmicutes containing the simplest photosynthetic apparatus.</title>
        <authorList>
            <person name="Sattley W.M."/>
            <person name="Madigan M.T."/>
            <person name="Swingley W.D."/>
            <person name="Cheung P.C."/>
            <person name="Clocksin K.M."/>
            <person name="Conrad A.L."/>
            <person name="Dejesa L.C."/>
            <person name="Honchak B.M."/>
            <person name="Jung D.O."/>
            <person name="Karbach L.E."/>
            <person name="Kurdoglu A."/>
            <person name="Lahiri S."/>
            <person name="Mastrian S.D."/>
            <person name="Page L.E."/>
            <person name="Taylor H.L."/>
            <person name="Wang Z.T."/>
            <person name="Raymond J."/>
            <person name="Chen M."/>
            <person name="Blankenship R.E."/>
            <person name="Touchman J.W."/>
        </authorList>
    </citation>
    <scope>NUCLEOTIDE SEQUENCE [LARGE SCALE GENOMIC DNA]</scope>
    <source>
        <strain evidence="2">ATCC 51547 / Ice1</strain>
    </source>
</reference>
<dbReference type="Proteomes" id="UP000008550">
    <property type="component" value="Chromosome"/>
</dbReference>
<dbReference type="eggNOG" id="COG2730">
    <property type="taxonomic scope" value="Bacteria"/>
</dbReference>
<dbReference type="AlphaFoldDB" id="B0TCE5"/>
<organism evidence="1 2">
    <name type="scientific">Heliobacterium modesticaldum (strain ATCC 51547 / Ice1)</name>
    <dbReference type="NCBI Taxonomy" id="498761"/>
    <lineage>
        <taxon>Bacteria</taxon>
        <taxon>Bacillati</taxon>
        <taxon>Bacillota</taxon>
        <taxon>Clostridia</taxon>
        <taxon>Eubacteriales</taxon>
        <taxon>Heliobacteriaceae</taxon>
        <taxon>Heliomicrobium</taxon>
    </lineage>
</organism>
<sequence>MGVTKKIKSGNLLPDRMDDISLPLENARRLKLNRLNVPLRVDVPDPRSAEMSLHPQAFHQAAKAMEEIRQAGLAAFLEPFPWVRAGGLAETAWDPGDVNAWFEQWGKICLQAAYFAHQEGIDTLVISDGIIRLEPYPEQWIALIEDIRKLYRGRITYRTQWWYTSWANPVSFLDYRRKLQNPLFGKLDFISISAYFELTNREGPSEKELIDAWRRSTRYMRRQPIVEQVKELHQQWRKPIFFGEVGYVDRAGTNRMPWSAIPSEKENLQEQRDCFAAFFRVFWHQPWFLGASIFQIHMPESPYYPMGRPAEAVIAAAPTEVFGNAWTAGLRDLLNRFEKGDFRQKGK</sequence>
<dbReference type="InterPro" id="IPR017853">
    <property type="entry name" value="GH"/>
</dbReference>
<proteinExistence type="predicted"/>
<evidence type="ECO:0000313" key="1">
    <source>
        <dbReference type="EMBL" id="ABZ85333.1"/>
    </source>
</evidence>
<dbReference type="Pfam" id="PF22612">
    <property type="entry name" value="GH113"/>
    <property type="match status" value="1"/>
</dbReference>
<name>B0TCE5_HELMI</name>
<gene>
    <name evidence="1" type="ORF">HM1_2804</name>
</gene>
<keyword evidence="2" id="KW-1185">Reference proteome</keyword>
<dbReference type="EMBL" id="CP000930">
    <property type="protein sequence ID" value="ABZ85333.1"/>
    <property type="molecule type" value="Genomic_DNA"/>
</dbReference>
<evidence type="ECO:0008006" key="3">
    <source>
        <dbReference type="Google" id="ProtNLM"/>
    </source>
</evidence>